<comment type="function">
    <text evidence="3">Catalyzes the NADPH-dependent reduction of beta-ketoacyl-ACP substrates to beta-hydroxyacyl-ACP products, the first reductive step in the elongation cycle of fatty acid biosynthesis.</text>
</comment>
<dbReference type="NCBIfam" id="NF004198">
    <property type="entry name" value="PRK05653.1-3"/>
    <property type="match status" value="1"/>
</dbReference>
<reference evidence="5 6" key="1">
    <citation type="submission" date="2015-11" db="EMBL/GenBank/DDBJ databases">
        <authorList>
            <person name="Lin W."/>
        </authorList>
    </citation>
    <scope>NUCLEOTIDE SEQUENCE [LARGE SCALE GENOMIC DNA]</scope>
    <source>
        <strain evidence="5 6">HCH-1</strain>
    </source>
</reference>
<protein>
    <recommendedName>
        <fullName evidence="3">3-oxoacyl-[acyl-carrier-protein] reductase</fullName>
        <ecNumber evidence="3">1.1.1.100</ecNumber>
    </recommendedName>
</protein>
<dbReference type="PROSITE" id="PS00061">
    <property type="entry name" value="ADH_SHORT"/>
    <property type="match status" value="1"/>
</dbReference>
<name>A0ABR5SGQ9_9BACT</name>
<keyword evidence="3" id="KW-0275">Fatty acid biosynthesis</keyword>
<dbReference type="PANTHER" id="PTHR42879">
    <property type="entry name" value="3-OXOACYL-(ACYL-CARRIER-PROTEIN) REDUCTASE"/>
    <property type="match status" value="1"/>
</dbReference>
<dbReference type="CDD" id="cd05333">
    <property type="entry name" value="BKR_SDR_c"/>
    <property type="match status" value="1"/>
</dbReference>
<dbReference type="EC" id="1.1.1.100" evidence="3"/>
<dbReference type="Gene3D" id="3.40.50.720">
    <property type="entry name" value="NAD(P)-binding Rossmann-like Domain"/>
    <property type="match status" value="1"/>
</dbReference>
<comment type="similarity">
    <text evidence="1 3">Belongs to the short-chain dehydrogenases/reductases (SDR) family.</text>
</comment>
<dbReference type="InterPro" id="IPR020904">
    <property type="entry name" value="Sc_DH/Rdtase_CS"/>
</dbReference>
<keyword evidence="3" id="KW-0521">NADP</keyword>
<comment type="caution">
    <text evidence="5">The sequence shown here is derived from an EMBL/GenBank/DDBJ whole genome shotgun (WGS) entry which is preliminary data.</text>
</comment>
<evidence type="ECO:0000259" key="4">
    <source>
        <dbReference type="SMART" id="SM00822"/>
    </source>
</evidence>
<evidence type="ECO:0000313" key="5">
    <source>
        <dbReference type="EMBL" id="KWT90499.1"/>
    </source>
</evidence>
<dbReference type="NCBIfam" id="NF005559">
    <property type="entry name" value="PRK07231.1"/>
    <property type="match status" value="1"/>
</dbReference>
<keyword evidence="3" id="KW-0444">Lipid biosynthesis</keyword>
<dbReference type="PRINTS" id="PR00080">
    <property type="entry name" value="SDRFAMILY"/>
</dbReference>
<dbReference type="PRINTS" id="PR00081">
    <property type="entry name" value="GDHRDH"/>
</dbReference>
<dbReference type="GO" id="GO:0004316">
    <property type="term" value="F:3-oxoacyl-[acyl-carrier-protein] reductase (NADPH) activity"/>
    <property type="evidence" value="ECO:0007669"/>
    <property type="project" value="UniProtKB-EC"/>
</dbReference>
<dbReference type="Proteomes" id="UP000060487">
    <property type="component" value="Unassembled WGS sequence"/>
</dbReference>
<dbReference type="InterPro" id="IPR011284">
    <property type="entry name" value="3oxo_ACP_reduc"/>
</dbReference>
<comment type="catalytic activity">
    <reaction evidence="3">
        <text>a (3R)-hydroxyacyl-[ACP] + NADP(+) = a 3-oxoacyl-[ACP] + NADPH + H(+)</text>
        <dbReference type="Rhea" id="RHEA:17397"/>
        <dbReference type="Rhea" id="RHEA-COMP:9916"/>
        <dbReference type="Rhea" id="RHEA-COMP:9945"/>
        <dbReference type="ChEBI" id="CHEBI:15378"/>
        <dbReference type="ChEBI" id="CHEBI:57783"/>
        <dbReference type="ChEBI" id="CHEBI:58349"/>
        <dbReference type="ChEBI" id="CHEBI:78776"/>
        <dbReference type="ChEBI" id="CHEBI:78827"/>
        <dbReference type="EC" id="1.1.1.100"/>
    </reaction>
</comment>
<keyword evidence="3" id="KW-0276">Fatty acid metabolism</keyword>
<feature type="domain" description="Ketoreductase" evidence="4">
    <location>
        <begin position="18"/>
        <end position="197"/>
    </location>
</feature>
<comment type="pathway">
    <text evidence="3">Lipid metabolism; fatty acid biosynthesis.</text>
</comment>
<evidence type="ECO:0000313" key="6">
    <source>
        <dbReference type="Proteomes" id="UP000060487"/>
    </source>
</evidence>
<evidence type="ECO:0000256" key="1">
    <source>
        <dbReference type="ARBA" id="ARBA00006484"/>
    </source>
</evidence>
<evidence type="ECO:0000256" key="2">
    <source>
        <dbReference type="ARBA" id="ARBA00023002"/>
    </source>
</evidence>
<sequence length="258" mass="27255">MDADIPASRTMSGTMMGQTALVTGSARGIGKGIALALAKKGVNVVISDVNIEEAKVVATEMEALGVKAMPLKFDVSNSVEVTSAFAQISEAFGRLDILVNNAGITRDALIMRMKDEDWDAVININLKSVFLCSKEAVKLMSKQRYGRIVNIASVVAFMGNAGQANYSASKAGIIGLTKTTAKEYAKRGITANAVAPGFIKTAMTDALPEKVKEDMLAAIPIGQFGEIDDVANAVAFLVSPEARYITGNVIHVNGGMYM</sequence>
<proteinExistence type="inferred from homology"/>
<keyword evidence="6" id="KW-1185">Reference proteome</keyword>
<dbReference type="InterPro" id="IPR036291">
    <property type="entry name" value="NAD(P)-bd_dom_sf"/>
</dbReference>
<dbReference type="Pfam" id="PF13561">
    <property type="entry name" value="adh_short_C2"/>
    <property type="match status" value="1"/>
</dbReference>
<keyword evidence="2 3" id="KW-0560">Oxidoreductase</keyword>
<dbReference type="SUPFAM" id="SSF51735">
    <property type="entry name" value="NAD(P)-binding Rossmann-fold domains"/>
    <property type="match status" value="1"/>
</dbReference>
<evidence type="ECO:0000256" key="3">
    <source>
        <dbReference type="RuleBase" id="RU366074"/>
    </source>
</evidence>
<keyword evidence="3" id="KW-0443">Lipid metabolism</keyword>
<organism evidence="5 6">
    <name type="scientific">Candidatus Magnetominusculus xianensis</name>
    <dbReference type="NCBI Taxonomy" id="1748249"/>
    <lineage>
        <taxon>Bacteria</taxon>
        <taxon>Pseudomonadati</taxon>
        <taxon>Nitrospirota</taxon>
        <taxon>Nitrospiria</taxon>
        <taxon>Nitrospirales</taxon>
        <taxon>Nitrospiraceae</taxon>
        <taxon>Candidatus Magnetominusculus</taxon>
    </lineage>
</organism>
<dbReference type="PANTHER" id="PTHR42879:SF2">
    <property type="entry name" value="3-OXOACYL-[ACYL-CARRIER-PROTEIN] REDUCTASE FABG"/>
    <property type="match status" value="1"/>
</dbReference>
<dbReference type="NCBIfam" id="TIGR01830">
    <property type="entry name" value="3oxo_ACP_reduc"/>
    <property type="match status" value="1"/>
</dbReference>
<dbReference type="NCBIfam" id="NF004199">
    <property type="entry name" value="PRK05653.1-4"/>
    <property type="match status" value="1"/>
</dbReference>
<accession>A0ABR5SGQ9</accession>
<dbReference type="InterPro" id="IPR057326">
    <property type="entry name" value="KR_dom"/>
</dbReference>
<dbReference type="InterPro" id="IPR002347">
    <property type="entry name" value="SDR_fam"/>
</dbReference>
<comment type="subunit">
    <text evidence="3">Homotetramer.</text>
</comment>
<dbReference type="NCBIfam" id="NF009466">
    <property type="entry name" value="PRK12826.1-2"/>
    <property type="match status" value="1"/>
</dbReference>
<dbReference type="EMBL" id="LNQR01000035">
    <property type="protein sequence ID" value="KWT90499.1"/>
    <property type="molecule type" value="Genomic_DNA"/>
</dbReference>
<dbReference type="InterPro" id="IPR050259">
    <property type="entry name" value="SDR"/>
</dbReference>
<gene>
    <name evidence="5" type="ORF">ASN18_1092</name>
</gene>
<dbReference type="SMART" id="SM00822">
    <property type="entry name" value="PKS_KR"/>
    <property type="match status" value="1"/>
</dbReference>